<evidence type="ECO:0000259" key="10">
    <source>
        <dbReference type="Pfam" id="PF18307"/>
    </source>
</evidence>
<keyword evidence="8 9" id="KW-0539">Nucleus</keyword>
<dbReference type="InterPro" id="IPR040662">
    <property type="entry name" value="Tfb2_C"/>
</dbReference>
<dbReference type="GeneID" id="77728108"/>
<evidence type="ECO:0000256" key="2">
    <source>
        <dbReference type="ARBA" id="ARBA00004123"/>
    </source>
</evidence>
<organism evidence="11 12">
    <name type="scientific">Dioszegia hungarica</name>
    <dbReference type="NCBI Taxonomy" id="4972"/>
    <lineage>
        <taxon>Eukaryota</taxon>
        <taxon>Fungi</taxon>
        <taxon>Dikarya</taxon>
        <taxon>Basidiomycota</taxon>
        <taxon>Agaricomycotina</taxon>
        <taxon>Tremellomycetes</taxon>
        <taxon>Tremellales</taxon>
        <taxon>Bulleribasidiaceae</taxon>
        <taxon>Dioszegia</taxon>
    </lineage>
</organism>
<keyword evidence="5 9" id="KW-0805">Transcription regulation</keyword>
<comment type="subcellular location">
    <subcellularLocation>
        <location evidence="2 9">Nucleus</location>
    </subcellularLocation>
</comment>
<proteinExistence type="inferred from homology"/>
<keyword evidence="12" id="KW-1185">Reference proteome</keyword>
<dbReference type="Pfam" id="PF18307">
    <property type="entry name" value="Tfb2_C"/>
    <property type="match status" value="1"/>
</dbReference>
<accession>A0AA38H5B2</accession>
<dbReference type="InterPro" id="IPR004598">
    <property type="entry name" value="TFIIH_p52/Tfb2"/>
</dbReference>
<reference evidence="11" key="1">
    <citation type="journal article" date="2022" name="G3 (Bethesda)">
        <title>High quality genome of the basidiomycete yeast Dioszegia hungarica PDD-24b-2 isolated from cloud water.</title>
        <authorList>
            <person name="Jarrige D."/>
            <person name="Haridas S."/>
            <person name="Bleykasten-Grosshans C."/>
            <person name="Joly M."/>
            <person name="Nadalig T."/>
            <person name="Sancelme M."/>
            <person name="Vuilleumier S."/>
            <person name="Grigoriev I.V."/>
            <person name="Amato P."/>
            <person name="Bringel F."/>
        </authorList>
    </citation>
    <scope>NUCLEOTIDE SEQUENCE</scope>
    <source>
        <strain evidence="11">PDD-24b-2</strain>
    </source>
</reference>
<sequence>MVQPNFSTSKKDTGDGEGSSATAALDVFLDNQHQSYFEELYKSEAVCLCILRLLPPVHRHIVLHYLWSHQGVSAIDLKLLIQQPEDLSLELIQDVLKPLHDRKILGGMTYSQNKMRWSMNDSGTSNSFGVPYQPDDEEDVPGVDELIEYGEETWESILKYMVSSGLANGLVTIRPRQQVLQLLYSSGLMADNADLSGERPNLERLTITSKGFQFLLEDRQTQVWEILMYYLTLRENREHNTAPILSLFFSLGTMQLGHAYSASASFASQAQQAVLSDLEQYGFILRRQKSSDDGSRADAFYPTHLATSLCSGDLAGQLGGAEGEEKRFLILETNYKIYAYTSNELEIAILNLFVDIRIRYPNLVVGKLDRKHVKAAMEKGISAAQIIAYLGSHAHSQMYLSPPPILHPTIVDQLHLWDKERNRLKADDAEMFEFFSKELYDDTETEAKRYDGLLLAVPSAKLLFVDPAIKEPLRDYVKGQQRQLRGE</sequence>
<dbReference type="Gene3D" id="3.30.70.2610">
    <property type="match status" value="1"/>
</dbReference>
<comment type="function">
    <text evidence="9">Component of the general transcription and DNA repair factor IIH (TFIIH) core complex which is involved in general and transcription-coupled nucleotide excision repair (NER) of damaged DNA.</text>
</comment>
<dbReference type="Proteomes" id="UP001164286">
    <property type="component" value="Unassembled WGS sequence"/>
</dbReference>
<evidence type="ECO:0000313" key="11">
    <source>
        <dbReference type="EMBL" id="KAI9634787.1"/>
    </source>
</evidence>
<evidence type="ECO:0000256" key="4">
    <source>
        <dbReference type="ARBA" id="ARBA00022763"/>
    </source>
</evidence>
<dbReference type="GO" id="GO:0001671">
    <property type="term" value="F:ATPase activator activity"/>
    <property type="evidence" value="ECO:0007669"/>
    <property type="project" value="InterPro"/>
</dbReference>
<dbReference type="GO" id="GO:0005675">
    <property type="term" value="C:transcription factor TFIIH holo complex"/>
    <property type="evidence" value="ECO:0007669"/>
    <property type="project" value="TreeGrafter"/>
</dbReference>
<evidence type="ECO:0000256" key="6">
    <source>
        <dbReference type="ARBA" id="ARBA00023163"/>
    </source>
</evidence>
<keyword evidence="4 9" id="KW-0227">DNA damage</keyword>
<dbReference type="RefSeq" id="XP_052944564.1">
    <property type="nucleotide sequence ID" value="XM_053088903.1"/>
</dbReference>
<evidence type="ECO:0000256" key="1">
    <source>
        <dbReference type="ARBA" id="ARBA00002817"/>
    </source>
</evidence>
<evidence type="ECO:0000313" key="12">
    <source>
        <dbReference type="Proteomes" id="UP001164286"/>
    </source>
</evidence>
<dbReference type="AlphaFoldDB" id="A0AA38H5B2"/>
<dbReference type="Pfam" id="PF03849">
    <property type="entry name" value="Tfb2"/>
    <property type="match status" value="1"/>
</dbReference>
<name>A0AA38H5B2_9TREE</name>
<evidence type="ECO:0000256" key="7">
    <source>
        <dbReference type="ARBA" id="ARBA00023204"/>
    </source>
</evidence>
<dbReference type="GO" id="GO:0000439">
    <property type="term" value="C:transcription factor TFIIH core complex"/>
    <property type="evidence" value="ECO:0007669"/>
    <property type="project" value="InterPro"/>
</dbReference>
<evidence type="ECO:0000256" key="5">
    <source>
        <dbReference type="ARBA" id="ARBA00023015"/>
    </source>
</evidence>
<dbReference type="PANTHER" id="PTHR13152">
    <property type="entry name" value="TFIIH, POLYPEPTIDE 4"/>
    <property type="match status" value="1"/>
</dbReference>
<dbReference type="EMBL" id="JAKWFO010000006">
    <property type="protein sequence ID" value="KAI9634787.1"/>
    <property type="molecule type" value="Genomic_DNA"/>
</dbReference>
<comment type="caution">
    <text evidence="11">The sequence shown here is derived from an EMBL/GenBank/DDBJ whole genome shotgun (WGS) entry which is preliminary data.</text>
</comment>
<dbReference type="GO" id="GO:0006289">
    <property type="term" value="P:nucleotide-excision repair"/>
    <property type="evidence" value="ECO:0007669"/>
    <property type="project" value="InterPro"/>
</dbReference>
<evidence type="ECO:0000256" key="3">
    <source>
        <dbReference type="ARBA" id="ARBA00007132"/>
    </source>
</evidence>
<comment type="similarity">
    <text evidence="3 9">Belongs to the TFB2 family.</text>
</comment>
<dbReference type="PANTHER" id="PTHR13152:SF0">
    <property type="entry name" value="GENERAL TRANSCRIPTION FACTOR IIH SUBUNIT 4"/>
    <property type="match status" value="1"/>
</dbReference>
<protein>
    <recommendedName>
        <fullName evidence="9">RNA polymerase II transcription factor B subunit 2</fullName>
    </recommendedName>
</protein>
<dbReference type="GO" id="GO:0003690">
    <property type="term" value="F:double-stranded DNA binding"/>
    <property type="evidence" value="ECO:0007669"/>
    <property type="project" value="TreeGrafter"/>
</dbReference>
<feature type="domain" description="Transcription factor Tfb2 C-terminal" evidence="10">
    <location>
        <begin position="412"/>
        <end position="478"/>
    </location>
</feature>
<evidence type="ECO:0000256" key="9">
    <source>
        <dbReference type="RuleBase" id="RU364024"/>
    </source>
</evidence>
<comment type="function">
    <text evidence="1">Component of the general transcription and DNA repair factor IIH (TFIIH) core complex, which is involved in general and transcription-coupled nucleotide excision repair (NER) of damaged DNA and, when complexed to TFIIK, in RNA transcription by RNA polymerase II. In NER, TFIIH acts by opening DNA around the lesion to allow the excision of the damaged oligonucleotide and its replacement by a new DNA fragment. In transcription, TFIIH has an essential role in transcription initiation. When the pre-initiation complex (PIC) has been established, TFIIH is required for promoter opening and promoter escape. Phosphorylation of the C-terminal tail (CTD) of the largest subunit of RNA polymerase II by the kinase module TFIIK controls the initiation of transcription.</text>
</comment>
<gene>
    <name evidence="11" type="ORF">MKK02DRAFT_34310</name>
</gene>
<keyword evidence="7 9" id="KW-0234">DNA repair</keyword>
<keyword evidence="6 9" id="KW-0804">Transcription</keyword>
<evidence type="ECO:0000256" key="8">
    <source>
        <dbReference type="ARBA" id="ARBA00023242"/>
    </source>
</evidence>